<dbReference type="Proteomes" id="UP000515312">
    <property type="component" value="Chromosome"/>
</dbReference>
<keyword evidence="2" id="KW-1185">Reference proteome</keyword>
<dbReference type="InterPro" id="IPR008972">
    <property type="entry name" value="Cupredoxin"/>
</dbReference>
<evidence type="ECO:0000313" key="1">
    <source>
        <dbReference type="EMBL" id="QNI35037.1"/>
    </source>
</evidence>
<gene>
    <name evidence="1" type="ORF">H7849_16660</name>
</gene>
<reference evidence="1 2" key="1">
    <citation type="submission" date="2020-08" db="EMBL/GenBank/DDBJ databases">
        <title>Edaphobacter telluris sp. nov. and Acidobacterium dinghuensis sp. nov., two acidobacteria isolated from forest soil.</title>
        <authorList>
            <person name="Fu J."/>
            <person name="Qiu L."/>
        </authorList>
    </citation>
    <scope>NUCLEOTIDE SEQUENCE [LARGE SCALE GENOMIC DNA]</scope>
    <source>
        <strain evidence="1">4Y35</strain>
    </source>
</reference>
<evidence type="ECO:0008006" key="3">
    <source>
        <dbReference type="Google" id="ProtNLM"/>
    </source>
</evidence>
<dbReference type="AlphaFoldDB" id="A0A7G8BR67"/>
<dbReference type="Gene3D" id="2.60.40.420">
    <property type="entry name" value="Cupredoxins - blue copper proteins"/>
    <property type="match status" value="1"/>
</dbReference>
<dbReference type="InterPro" id="IPR008969">
    <property type="entry name" value="CarboxyPept-like_regulatory"/>
</dbReference>
<dbReference type="EMBL" id="CP060394">
    <property type="protein sequence ID" value="QNI35037.1"/>
    <property type="molecule type" value="Genomic_DNA"/>
</dbReference>
<evidence type="ECO:0000313" key="2">
    <source>
        <dbReference type="Proteomes" id="UP000515312"/>
    </source>
</evidence>
<dbReference type="SUPFAM" id="SSF49503">
    <property type="entry name" value="Cupredoxins"/>
    <property type="match status" value="1"/>
</dbReference>
<accession>A0A7G8BR67</accession>
<dbReference type="KEGG" id="adin:H7849_16660"/>
<proteinExistence type="predicted"/>
<protein>
    <recommendedName>
        <fullName evidence="3">Rhamnogalacturonan lyase domain-containing protein</fullName>
    </recommendedName>
</protein>
<sequence length="220" mass="24369">MLICRPGSALPVDVVAQVQFTHVDQQKATRVQSSGVVIWLNPISDDPPASAKPGHFRLVQKDKSFHPHLLVIPLGSSVDFPNMDPFFHNVFSQFNGKRFDLGLYEEGSNKTVRFDHEGVSYIFCNIHPEMSAVVISLATPYVGVSSQQGGFELHDVPQGTYEMHVWAEGVDSKQLNGLTRTVRIGPTQTDLGVLQLVESGVPAHKNKYGQDYFPDKSTTY</sequence>
<name>A0A7G8BR67_9BACT</name>
<dbReference type="SUPFAM" id="SSF49464">
    <property type="entry name" value="Carboxypeptidase regulatory domain-like"/>
    <property type="match status" value="1"/>
</dbReference>
<organism evidence="1 2">
    <name type="scientific">Alloacidobacterium dinghuense</name>
    <dbReference type="NCBI Taxonomy" id="2763107"/>
    <lineage>
        <taxon>Bacteria</taxon>
        <taxon>Pseudomonadati</taxon>
        <taxon>Acidobacteriota</taxon>
        <taxon>Terriglobia</taxon>
        <taxon>Terriglobales</taxon>
        <taxon>Acidobacteriaceae</taxon>
        <taxon>Alloacidobacterium</taxon>
    </lineage>
</organism>